<dbReference type="PROSITE" id="PS51910">
    <property type="entry name" value="GH18_2"/>
    <property type="match status" value="1"/>
</dbReference>
<accession>A0A9P4P527</accession>
<dbReference type="GO" id="GO:0006032">
    <property type="term" value="P:chitin catabolic process"/>
    <property type="evidence" value="ECO:0007669"/>
    <property type="project" value="UniProtKB-KW"/>
</dbReference>
<keyword evidence="13" id="KW-0449">Lipoprotein</keyword>
<comment type="similarity">
    <text evidence="16">Belongs to the glycosyl hydrolase 18 family. Chitinase class III subfamily.</text>
</comment>
<keyword evidence="10" id="KW-0472">Membrane</keyword>
<dbReference type="GO" id="GO:0005886">
    <property type="term" value="C:plasma membrane"/>
    <property type="evidence" value="ECO:0007669"/>
    <property type="project" value="UniProtKB-SubCell"/>
</dbReference>
<evidence type="ECO:0000256" key="1">
    <source>
        <dbReference type="ARBA" id="ARBA00000822"/>
    </source>
</evidence>
<evidence type="ECO:0000256" key="7">
    <source>
        <dbReference type="ARBA" id="ARBA00022729"/>
    </source>
</evidence>
<evidence type="ECO:0000256" key="9">
    <source>
        <dbReference type="ARBA" id="ARBA00023024"/>
    </source>
</evidence>
<dbReference type="CDD" id="cd02877">
    <property type="entry name" value="GH18_hevamine_XipI_class_III"/>
    <property type="match status" value="1"/>
</dbReference>
<keyword evidence="6" id="KW-0147">Chitin-binding</keyword>
<keyword evidence="4" id="KW-1003">Cell membrane</keyword>
<comment type="catalytic activity">
    <reaction evidence="1">
        <text>Random endo-hydrolysis of N-acetyl-beta-D-glucosaminide (1-&gt;4)-beta-linkages in chitin and chitodextrins.</text>
        <dbReference type="EC" id="3.2.1.14"/>
    </reaction>
</comment>
<dbReference type="InterPro" id="IPR045321">
    <property type="entry name" value="Cts1-like"/>
</dbReference>
<evidence type="ECO:0000256" key="3">
    <source>
        <dbReference type="ARBA" id="ARBA00012729"/>
    </source>
</evidence>
<comment type="subcellular location">
    <subcellularLocation>
        <location evidence="2">Cell membrane</location>
        <topology evidence="2">Lipid-anchor</topology>
        <topology evidence="2">GPI-anchor</topology>
    </subcellularLocation>
</comment>
<evidence type="ECO:0000313" key="21">
    <source>
        <dbReference type="EMBL" id="KAF2436676.1"/>
    </source>
</evidence>
<proteinExistence type="inferred from homology"/>
<dbReference type="InterPro" id="IPR017853">
    <property type="entry name" value="GH"/>
</dbReference>
<dbReference type="EC" id="3.2.1.14" evidence="3"/>
<dbReference type="GO" id="GO:0098552">
    <property type="term" value="C:side of membrane"/>
    <property type="evidence" value="ECO:0007669"/>
    <property type="project" value="UniProtKB-KW"/>
</dbReference>
<dbReference type="Pfam" id="PF00704">
    <property type="entry name" value="Glyco_hydro_18"/>
    <property type="match status" value="1"/>
</dbReference>
<comment type="caution">
    <text evidence="21">The sequence shown here is derived from an EMBL/GenBank/DDBJ whole genome shotgun (WGS) entry which is preliminary data.</text>
</comment>
<evidence type="ECO:0000256" key="15">
    <source>
        <dbReference type="ARBA" id="ARBA00023326"/>
    </source>
</evidence>
<dbReference type="GO" id="GO:0005576">
    <property type="term" value="C:extracellular region"/>
    <property type="evidence" value="ECO:0007669"/>
    <property type="project" value="TreeGrafter"/>
</dbReference>
<evidence type="ECO:0000313" key="22">
    <source>
        <dbReference type="Proteomes" id="UP000800235"/>
    </source>
</evidence>
<evidence type="ECO:0000256" key="5">
    <source>
        <dbReference type="ARBA" id="ARBA00022622"/>
    </source>
</evidence>
<sequence>MPSFATIATAFVSSLTLASAAFSATSKNNVVYYWGQGPDQADLSTACSNPAVDIVVIGFINVYPDQGNHSYPGSNFGNACDGTTYTTVPGLFSGSSGEETELLKKCDGINPGIKVCQAAGKKVLLSLGGGYPHNGWLKSETSANDFADFLWGAFGPQKSTWVNSGKPRPFGDAIVDGFDFDIETYSFATTPTDSNGQTLTAPESYGYDYMIARLRSHYATVARTYYISGAPQCIISDVHLGPSIANSWYDFLFVQLYNTPECSARASLTPGKSTFTLDKWEAVVAQNPNPNIRVFLGLPASTKASASADYYLTPSEVYTLTEPLYSSMEHFGGIMLWEATYAARNTICGQDYTGWMEKVLGACASNKALVTACPSSSSSSSIIRSTSSVQSSTSSRISTTSSAQISSSSSAFSSSSSSKVSSSSSAVNSPVVTSSSSS</sequence>
<evidence type="ECO:0000256" key="19">
    <source>
        <dbReference type="SAM" id="SignalP"/>
    </source>
</evidence>
<dbReference type="OrthoDB" id="6020543at2759"/>
<keyword evidence="22" id="KW-1185">Reference proteome</keyword>
<keyword evidence="12" id="KW-0119">Carbohydrate metabolism</keyword>
<evidence type="ECO:0000256" key="18">
    <source>
        <dbReference type="SAM" id="MobiDB-lite"/>
    </source>
</evidence>
<protein>
    <recommendedName>
        <fullName evidence="3">chitinase</fullName>
        <ecNumber evidence="3">3.2.1.14</ecNumber>
    </recommendedName>
</protein>
<feature type="chain" id="PRO_5040436930" description="chitinase" evidence="19">
    <location>
        <begin position="21"/>
        <end position="438"/>
    </location>
</feature>
<keyword evidence="14 17" id="KW-0326">Glycosidase</keyword>
<evidence type="ECO:0000256" key="14">
    <source>
        <dbReference type="ARBA" id="ARBA00023295"/>
    </source>
</evidence>
<dbReference type="AlphaFoldDB" id="A0A9P4P527"/>
<feature type="signal peptide" evidence="19">
    <location>
        <begin position="1"/>
        <end position="20"/>
    </location>
</feature>
<dbReference type="EMBL" id="MU007010">
    <property type="protein sequence ID" value="KAF2436676.1"/>
    <property type="molecule type" value="Genomic_DNA"/>
</dbReference>
<feature type="region of interest" description="Disordered" evidence="18">
    <location>
        <begin position="390"/>
        <end position="438"/>
    </location>
</feature>
<keyword evidence="7 19" id="KW-0732">Signal</keyword>
<organism evidence="21 22">
    <name type="scientific">Tothia fuscella</name>
    <dbReference type="NCBI Taxonomy" id="1048955"/>
    <lineage>
        <taxon>Eukaryota</taxon>
        <taxon>Fungi</taxon>
        <taxon>Dikarya</taxon>
        <taxon>Ascomycota</taxon>
        <taxon>Pezizomycotina</taxon>
        <taxon>Dothideomycetes</taxon>
        <taxon>Pleosporomycetidae</taxon>
        <taxon>Venturiales</taxon>
        <taxon>Cylindrosympodiaceae</taxon>
        <taxon>Tothia</taxon>
    </lineage>
</organism>
<dbReference type="InterPro" id="IPR001579">
    <property type="entry name" value="Glyco_hydro_18_chit_AS"/>
</dbReference>
<feature type="domain" description="GH18" evidence="20">
    <location>
        <begin position="28"/>
        <end position="363"/>
    </location>
</feature>
<dbReference type="InterPro" id="IPR050542">
    <property type="entry name" value="Glycosyl_Hydrlase18_Chitinase"/>
</dbReference>
<evidence type="ECO:0000256" key="16">
    <source>
        <dbReference type="ARBA" id="ARBA00025727"/>
    </source>
</evidence>
<evidence type="ECO:0000256" key="6">
    <source>
        <dbReference type="ARBA" id="ARBA00022669"/>
    </source>
</evidence>
<dbReference type="SUPFAM" id="SSF51445">
    <property type="entry name" value="(Trans)glycosidases"/>
    <property type="match status" value="1"/>
</dbReference>
<keyword evidence="8 17" id="KW-0378">Hydrolase</keyword>
<keyword evidence="11" id="KW-0325">Glycoprotein</keyword>
<keyword evidence="5" id="KW-0336">GPI-anchor</keyword>
<dbReference type="GO" id="GO:0008843">
    <property type="term" value="F:endochitinase activity"/>
    <property type="evidence" value="ECO:0007669"/>
    <property type="project" value="UniProtKB-EC"/>
</dbReference>
<dbReference type="GO" id="GO:0008061">
    <property type="term" value="F:chitin binding"/>
    <property type="evidence" value="ECO:0007669"/>
    <property type="project" value="UniProtKB-KW"/>
</dbReference>
<gene>
    <name evidence="21" type="ORF">EJ08DRAFT_578802</name>
</gene>
<dbReference type="PANTHER" id="PTHR45708">
    <property type="entry name" value="ENDOCHITINASE"/>
    <property type="match status" value="1"/>
</dbReference>
<evidence type="ECO:0000256" key="10">
    <source>
        <dbReference type="ARBA" id="ARBA00023136"/>
    </source>
</evidence>
<keyword evidence="15" id="KW-0624">Polysaccharide degradation</keyword>
<dbReference type="Proteomes" id="UP000800235">
    <property type="component" value="Unassembled WGS sequence"/>
</dbReference>
<evidence type="ECO:0000256" key="4">
    <source>
        <dbReference type="ARBA" id="ARBA00022475"/>
    </source>
</evidence>
<evidence type="ECO:0000256" key="8">
    <source>
        <dbReference type="ARBA" id="ARBA00022801"/>
    </source>
</evidence>
<evidence type="ECO:0000256" key="13">
    <source>
        <dbReference type="ARBA" id="ARBA00023288"/>
    </source>
</evidence>
<name>A0A9P4P527_9PEZI</name>
<evidence type="ECO:0000256" key="2">
    <source>
        <dbReference type="ARBA" id="ARBA00004609"/>
    </source>
</evidence>
<keyword evidence="9" id="KW-0146">Chitin degradation</keyword>
<dbReference type="Gene3D" id="3.20.20.80">
    <property type="entry name" value="Glycosidases"/>
    <property type="match status" value="1"/>
</dbReference>
<evidence type="ECO:0000256" key="17">
    <source>
        <dbReference type="RuleBase" id="RU000489"/>
    </source>
</evidence>
<evidence type="ECO:0000256" key="12">
    <source>
        <dbReference type="ARBA" id="ARBA00023277"/>
    </source>
</evidence>
<dbReference type="PROSITE" id="PS01095">
    <property type="entry name" value="GH18_1"/>
    <property type="match status" value="1"/>
</dbReference>
<dbReference type="InterPro" id="IPR001223">
    <property type="entry name" value="Glyco_hydro18_cat"/>
</dbReference>
<evidence type="ECO:0000259" key="20">
    <source>
        <dbReference type="PROSITE" id="PS51910"/>
    </source>
</evidence>
<reference evidence="21" key="1">
    <citation type="journal article" date="2020" name="Stud. Mycol.">
        <title>101 Dothideomycetes genomes: a test case for predicting lifestyles and emergence of pathogens.</title>
        <authorList>
            <person name="Haridas S."/>
            <person name="Albert R."/>
            <person name="Binder M."/>
            <person name="Bloem J."/>
            <person name="Labutti K."/>
            <person name="Salamov A."/>
            <person name="Andreopoulos B."/>
            <person name="Baker S."/>
            <person name="Barry K."/>
            <person name="Bills G."/>
            <person name="Bluhm B."/>
            <person name="Cannon C."/>
            <person name="Castanera R."/>
            <person name="Culley D."/>
            <person name="Daum C."/>
            <person name="Ezra D."/>
            <person name="Gonzalez J."/>
            <person name="Henrissat B."/>
            <person name="Kuo A."/>
            <person name="Liang C."/>
            <person name="Lipzen A."/>
            <person name="Lutzoni F."/>
            <person name="Magnuson J."/>
            <person name="Mondo S."/>
            <person name="Nolan M."/>
            <person name="Ohm R."/>
            <person name="Pangilinan J."/>
            <person name="Park H.-J."/>
            <person name="Ramirez L."/>
            <person name="Alfaro M."/>
            <person name="Sun H."/>
            <person name="Tritt A."/>
            <person name="Yoshinaga Y."/>
            <person name="Zwiers L.-H."/>
            <person name="Turgeon B."/>
            <person name="Goodwin S."/>
            <person name="Spatafora J."/>
            <person name="Crous P."/>
            <person name="Grigoriev I."/>
        </authorList>
    </citation>
    <scope>NUCLEOTIDE SEQUENCE</scope>
    <source>
        <strain evidence="21">CBS 130266</strain>
    </source>
</reference>
<evidence type="ECO:0000256" key="11">
    <source>
        <dbReference type="ARBA" id="ARBA00023180"/>
    </source>
</evidence>
<dbReference type="PANTHER" id="PTHR45708:SF47">
    <property type="entry name" value="ENDOCHITINASE A"/>
    <property type="match status" value="1"/>
</dbReference>
<dbReference type="GO" id="GO:0000272">
    <property type="term" value="P:polysaccharide catabolic process"/>
    <property type="evidence" value="ECO:0007669"/>
    <property type="project" value="UniProtKB-KW"/>
</dbReference>